<organism evidence="3 4">
    <name type="scientific">Dyella thiooxydans</name>
    <dbReference type="NCBI Taxonomy" id="445710"/>
    <lineage>
        <taxon>Bacteria</taxon>
        <taxon>Pseudomonadati</taxon>
        <taxon>Pseudomonadota</taxon>
        <taxon>Gammaproteobacteria</taxon>
        <taxon>Lysobacterales</taxon>
        <taxon>Rhodanobacteraceae</taxon>
        <taxon>Dyella</taxon>
    </lineage>
</organism>
<reference evidence="3 4" key="1">
    <citation type="submission" date="2016-02" db="EMBL/GenBank/DDBJ databases">
        <title>Complete genome sequencing and analysis of ATSB10, Dyella thiooxydans isolated from rhizosphere soil of sunflower (Helianthus annuus L.).</title>
        <authorList>
            <person name="Lee Y."/>
            <person name="Hwangbo K."/>
            <person name="Chung H."/>
            <person name="Yoo J."/>
            <person name="Kim K.Y."/>
            <person name="Sa T.M."/>
            <person name="Um Y."/>
            <person name="Madhaiyan M."/>
        </authorList>
    </citation>
    <scope>NUCLEOTIDE SEQUENCE [LARGE SCALE GENOMIC DNA]</scope>
    <source>
        <strain evidence="3 4">ATSB10</strain>
    </source>
</reference>
<dbReference type="PANTHER" id="PTHR45856">
    <property type="entry name" value="ALPHA/BETA-HYDROLASES SUPERFAMILY PROTEIN"/>
    <property type="match status" value="1"/>
</dbReference>
<dbReference type="CDD" id="cd00519">
    <property type="entry name" value="Lipase_3"/>
    <property type="match status" value="1"/>
</dbReference>
<sequence>MTDFTPTEAARIARGVYGLRTETVSGLARNHRDLGCEGMFAVDDSSRFVGRSGGLVVCKKLTGFGYIAAGEGRRQGEVLIATRGTDMPLDWLSNFNIGVQIGPGGHLVHAGFHDIWKSFAADIAEFLRGRNPSVVHCVGHSLGGALANLNADYLSSKGVASVRLYTFGAPRAGTVPFARALTRRVGAAHMYRVHHRSDPVPMIPVFPFQHAPVRGTMYELTGRHTGLINSQAHSMLGSYMPGVDELDWLALARQGQDAMADAHTQSWLDQVAGGGGGIIPFGARALQMIGRALGWLLRQVRNVLVGVLGTAATVGMTVLDQLAWMISQAAQLSISMSSYVGTLIAAIFRFLGRTVMTGVSMTMAFVRWVLDLLYSSLGNVARLALSVLN</sequence>
<dbReference type="PATRIC" id="fig|445710.3.peg.1604"/>
<protein>
    <recommendedName>
        <fullName evidence="2">Fungal lipase-type domain-containing protein</fullName>
    </recommendedName>
</protein>
<dbReference type="STRING" id="445710.ATSB10_16080"/>
<dbReference type="InterPro" id="IPR051218">
    <property type="entry name" value="Sec_MonoDiacylglyc_Lipase"/>
</dbReference>
<name>A0A160N1K6_9GAMM</name>
<keyword evidence="1" id="KW-0472">Membrane</keyword>
<proteinExistence type="predicted"/>
<dbReference type="Proteomes" id="UP000077255">
    <property type="component" value="Chromosome"/>
</dbReference>
<keyword evidence="1" id="KW-0812">Transmembrane</keyword>
<dbReference type="SUPFAM" id="SSF53474">
    <property type="entry name" value="alpha/beta-Hydrolases"/>
    <property type="match status" value="1"/>
</dbReference>
<dbReference type="AlphaFoldDB" id="A0A160N1K6"/>
<dbReference type="RefSeq" id="WP_063671857.1">
    <property type="nucleotide sequence ID" value="NZ_CP014841.1"/>
</dbReference>
<keyword evidence="4" id="KW-1185">Reference proteome</keyword>
<evidence type="ECO:0000313" key="3">
    <source>
        <dbReference type="EMBL" id="AND69062.1"/>
    </source>
</evidence>
<feature type="domain" description="Fungal lipase-type" evidence="2">
    <location>
        <begin position="80"/>
        <end position="205"/>
    </location>
</feature>
<dbReference type="Pfam" id="PF01764">
    <property type="entry name" value="Lipase_3"/>
    <property type="match status" value="1"/>
</dbReference>
<evidence type="ECO:0000256" key="1">
    <source>
        <dbReference type="SAM" id="Phobius"/>
    </source>
</evidence>
<keyword evidence="1" id="KW-1133">Transmembrane helix</keyword>
<evidence type="ECO:0000259" key="2">
    <source>
        <dbReference type="Pfam" id="PF01764"/>
    </source>
</evidence>
<dbReference type="EMBL" id="CP014841">
    <property type="protein sequence ID" value="AND69062.1"/>
    <property type="molecule type" value="Genomic_DNA"/>
</dbReference>
<dbReference type="Gene3D" id="3.40.50.1820">
    <property type="entry name" value="alpha/beta hydrolase"/>
    <property type="match status" value="1"/>
</dbReference>
<accession>A0A160N1K6</accession>
<evidence type="ECO:0000313" key="4">
    <source>
        <dbReference type="Proteomes" id="UP000077255"/>
    </source>
</evidence>
<feature type="transmembrane region" description="Helical" evidence="1">
    <location>
        <begin position="332"/>
        <end position="352"/>
    </location>
</feature>
<dbReference type="InterPro" id="IPR002921">
    <property type="entry name" value="Fungal_lipase-type"/>
</dbReference>
<feature type="transmembrane region" description="Helical" evidence="1">
    <location>
        <begin position="303"/>
        <end position="326"/>
    </location>
</feature>
<gene>
    <name evidence="3" type="ORF">ATSB10_16080</name>
</gene>
<dbReference type="PANTHER" id="PTHR45856:SF24">
    <property type="entry name" value="FUNGAL LIPASE-LIKE DOMAIN-CONTAINING PROTEIN"/>
    <property type="match status" value="1"/>
</dbReference>
<dbReference type="InterPro" id="IPR029058">
    <property type="entry name" value="AB_hydrolase_fold"/>
</dbReference>
<feature type="transmembrane region" description="Helical" evidence="1">
    <location>
        <begin position="364"/>
        <end position="385"/>
    </location>
</feature>
<dbReference type="OrthoDB" id="5562330at2"/>
<dbReference type="GO" id="GO:0006629">
    <property type="term" value="P:lipid metabolic process"/>
    <property type="evidence" value="ECO:0007669"/>
    <property type="project" value="InterPro"/>
</dbReference>
<dbReference type="KEGG" id="dtx:ATSB10_16080"/>